<sequence length="414" mass="41314">MGTERESGAAVAARGGRRRKALPVAGAAALIIAALIAVSQATGAAAPPDPYAESTWAALELPADVYGPNAVSGRYGHIQADADTGGYLDADFTADPDGIAPYLPAALRQAQISIHTGSGESATARATLTNLTFRVPAPAKGGAAEVITQGGTPAGGLYRVMDVANVQNYVQCNPPAAPIVQANTNADAITVFGNPVAVDGTTAFEVPGNYSGDTDTVRVTVNARYIREVAGQQARIRIVLDVSAEALRADGSVADQAQLYALTLGDVYVDCDGTPPVDPTPTPDPDPDPDPDPSPSTSPSPSASPSASPTPRPRPSPSFSPRPRPSPSPSPSASPSPSVSPSPSPSGSASPSPTESPSPSTGPEPDGSGPVDGDGDSGGLLPVTGMDLAALLGMAVVVLGGGAALVVLARRGNG</sequence>
<feature type="transmembrane region" description="Helical" evidence="2">
    <location>
        <begin position="21"/>
        <end position="38"/>
    </location>
</feature>
<dbReference type="EMBL" id="PYGA01000011">
    <property type="protein sequence ID" value="PSK96420.1"/>
    <property type="molecule type" value="Genomic_DNA"/>
</dbReference>
<keyword evidence="2" id="KW-0472">Membrane</keyword>
<proteinExistence type="predicted"/>
<reference evidence="3 4" key="1">
    <citation type="submission" date="2018-03" db="EMBL/GenBank/DDBJ databases">
        <title>Genomic Encyclopedia of Archaeal and Bacterial Type Strains, Phase II (KMG-II): from individual species to whole genera.</title>
        <authorList>
            <person name="Goeker M."/>
        </authorList>
    </citation>
    <scope>NUCLEOTIDE SEQUENCE [LARGE SCALE GENOMIC DNA]</scope>
    <source>
        <strain evidence="3 4">DSM 45312</strain>
    </source>
</reference>
<keyword evidence="2" id="KW-0812">Transmembrane</keyword>
<evidence type="ECO:0000313" key="4">
    <source>
        <dbReference type="Proteomes" id="UP000240542"/>
    </source>
</evidence>
<feature type="compositionally biased region" description="Pro residues" evidence="1">
    <location>
        <begin position="308"/>
        <end position="344"/>
    </location>
</feature>
<dbReference type="AlphaFoldDB" id="A0A2P8DGR6"/>
<dbReference type="PANTHER" id="PTHR48148:SF3">
    <property type="entry name" value="KERATINOCYTE PROLINE-RICH PROTEIN"/>
    <property type="match status" value="1"/>
</dbReference>
<evidence type="ECO:0008006" key="5">
    <source>
        <dbReference type="Google" id="ProtNLM"/>
    </source>
</evidence>
<gene>
    <name evidence="3" type="ORF">CLV63_11114</name>
</gene>
<accession>A0A2P8DGR6</accession>
<dbReference type="PANTHER" id="PTHR48148">
    <property type="entry name" value="KERATINOCYTE PROLINE-RICH PROTEIN"/>
    <property type="match status" value="1"/>
</dbReference>
<comment type="caution">
    <text evidence="3">The sequence shown here is derived from an EMBL/GenBank/DDBJ whole genome shotgun (WGS) entry which is preliminary data.</text>
</comment>
<dbReference type="RefSeq" id="WP_170134232.1">
    <property type="nucleotide sequence ID" value="NZ_PYGA01000011.1"/>
</dbReference>
<feature type="transmembrane region" description="Helical" evidence="2">
    <location>
        <begin position="388"/>
        <end position="409"/>
    </location>
</feature>
<dbReference type="Proteomes" id="UP000240542">
    <property type="component" value="Unassembled WGS sequence"/>
</dbReference>
<keyword evidence="4" id="KW-1185">Reference proteome</keyword>
<organism evidence="3 4">
    <name type="scientific">Murinocardiopsis flavida</name>
    <dbReference type="NCBI Taxonomy" id="645275"/>
    <lineage>
        <taxon>Bacteria</taxon>
        <taxon>Bacillati</taxon>
        <taxon>Actinomycetota</taxon>
        <taxon>Actinomycetes</taxon>
        <taxon>Streptosporangiales</taxon>
        <taxon>Nocardiopsidaceae</taxon>
        <taxon>Murinocardiopsis</taxon>
    </lineage>
</organism>
<keyword evidence="2" id="KW-1133">Transmembrane helix</keyword>
<evidence type="ECO:0000256" key="1">
    <source>
        <dbReference type="SAM" id="MobiDB-lite"/>
    </source>
</evidence>
<name>A0A2P8DGR6_9ACTN</name>
<feature type="region of interest" description="Disordered" evidence="1">
    <location>
        <begin position="271"/>
        <end position="380"/>
    </location>
</feature>
<protein>
    <recommendedName>
        <fullName evidence="5">Gram-positive cocci surface proteins LPxTG domain-containing protein</fullName>
    </recommendedName>
</protein>
<evidence type="ECO:0000313" key="3">
    <source>
        <dbReference type="EMBL" id="PSK96420.1"/>
    </source>
</evidence>
<evidence type="ECO:0000256" key="2">
    <source>
        <dbReference type="SAM" id="Phobius"/>
    </source>
</evidence>